<comment type="caution">
    <text evidence="4">The sequence shown here is derived from an EMBL/GenBank/DDBJ whole genome shotgun (WGS) entry which is preliminary data.</text>
</comment>
<dbReference type="PROSITE" id="PS51257">
    <property type="entry name" value="PROKAR_LIPOPROTEIN"/>
    <property type="match status" value="1"/>
</dbReference>
<evidence type="ECO:0000256" key="2">
    <source>
        <dbReference type="SAM" id="SignalP"/>
    </source>
</evidence>
<feature type="chain" id="PRO_5039321575" evidence="2">
    <location>
        <begin position="28"/>
        <end position="347"/>
    </location>
</feature>
<dbReference type="SUPFAM" id="SSF53822">
    <property type="entry name" value="Periplasmic binding protein-like I"/>
    <property type="match status" value="1"/>
</dbReference>
<dbReference type="InterPro" id="IPR025997">
    <property type="entry name" value="SBP_2_dom"/>
</dbReference>
<dbReference type="InterPro" id="IPR028082">
    <property type="entry name" value="Peripla_BP_I"/>
</dbReference>
<dbReference type="RefSeq" id="WP_163197334.1">
    <property type="nucleotide sequence ID" value="NZ_WHZV01000006.1"/>
</dbReference>
<dbReference type="InterPro" id="IPR050555">
    <property type="entry name" value="Bact_Solute-Bind_Prot2"/>
</dbReference>
<name>A0A6L9SSQ8_9BIFI</name>
<gene>
    <name evidence="4" type="ORF">GFD21_07310</name>
</gene>
<feature type="domain" description="Periplasmic binding protein" evidence="3">
    <location>
        <begin position="45"/>
        <end position="304"/>
    </location>
</feature>
<reference evidence="4 5" key="1">
    <citation type="submission" date="2019-10" db="EMBL/GenBank/DDBJ databases">
        <title>Bifidobacterium from non-human primates.</title>
        <authorList>
            <person name="Modesto M."/>
        </authorList>
    </citation>
    <scope>NUCLEOTIDE SEQUENCE [LARGE SCALE GENOMIC DNA]</scope>
    <source>
        <strain evidence="4 5">SMA15</strain>
    </source>
</reference>
<evidence type="ECO:0000313" key="5">
    <source>
        <dbReference type="Proteomes" id="UP000483293"/>
    </source>
</evidence>
<dbReference type="Pfam" id="PF13407">
    <property type="entry name" value="Peripla_BP_4"/>
    <property type="match status" value="1"/>
</dbReference>
<evidence type="ECO:0000259" key="3">
    <source>
        <dbReference type="Pfam" id="PF13407"/>
    </source>
</evidence>
<feature type="signal peptide" evidence="2">
    <location>
        <begin position="1"/>
        <end position="27"/>
    </location>
</feature>
<dbReference type="EMBL" id="WHZV01000006">
    <property type="protein sequence ID" value="NEG55568.1"/>
    <property type="molecule type" value="Genomic_DNA"/>
</dbReference>
<dbReference type="CDD" id="cd06302">
    <property type="entry name" value="PBP1_LsrB_Quorum_Sensing-like"/>
    <property type="match status" value="1"/>
</dbReference>
<sequence length="347" mass="36837">MLKSIVQRGKIALGVVCALAMLGSVGACSSSAPQGASGSSDNKKILVIPKYTGLKYFDVSGDGAKEEGKKLGLDVQYIGTQDATANAQIQTITNAIAQKPAAMVVSAIDENAVTPILKKAQSQGIKVVTYDADADSSARTVFVNQLSYELAARTMLDSALKNDPNGGLVAFISASPSATNHRKHVEWMKKLIDSDAKYSKLKYVDTVQYSQDDATKSEEISRNLMQAHPDLKFIISSSVPTTAAAANAIENAGKQGQVYAPGFSMPSSMSHFVEDGTIKAFCLWDPAQLGAVSVAVADQLVQGKITGKKGEKVKVDGIGEFTIGDKGELNVDKPLTFTKDNISQYKF</sequence>
<dbReference type="Proteomes" id="UP000483293">
    <property type="component" value="Unassembled WGS sequence"/>
</dbReference>
<keyword evidence="2" id="KW-0732">Signal</keyword>
<dbReference type="PANTHER" id="PTHR30036">
    <property type="entry name" value="D-XYLOSE-BINDING PERIPLASMIC PROTEIN"/>
    <property type="match status" value="1"/>
</dbReference>
<comment type="subcellular location">
    <subcellularLocation>
        <location evidence="1">Cell envelope</location>
    </subcellularLocation>
</comment>
<dbReference type="GO" id="GO:0030288">
    <property type="term" value="C:outer membrane-bounded periplasmic space"/>
    <property type="evidence" value="ECO:0007669"/>
    <property type="project" value="TreeGrafter"/>
</dbReference>
<accession>A0A6L9SSQ8</accession>
<evidence type="ECO:0000256" key="1">
    <source>
        <dbReference type="ARBA" id="ARBA00004196"/>
    </source>
</evidence>
<dbReference type="Gene3D" id="3.40.50.2300">
    <property type="match status" value="2"/>
</dbReference>
<dbReference type="AlphaFoldDB" id="A0A6L9SSQ8"/>
<evidence type="ECO:0000313" key="4">
    <source>
        <dbReference type="EMBL" id="NEG55568.1"/>
    </source>
</evidence>
<protein>
    <submittedName>
        <fullName evidence="4">Substrate-binding domain-containing protein</fullName>
    </submittedName>
</protein>
<proteinExistence type="predicted"/>
<organism evidence="4 5">
    <name type="scientific">Bifidobacterium platyrrhinorum</name>
    <dbReference type="NCBI Taxonomy" id="2661628"/>
    <lineage>
        <taxon>Bacteria</taxon>
        <taxon>Bacillati</taxon>
        <taxon>Actinomycetota</taxon>
        <taxon>Actinomycetes</taxon>
        <taxon>Bifidobacteriales</taxon>
        <taxon>Bifidobacteriaceae</taxon>
        <taxon>Bifidobacterium</taxon>
    </lineage>
</organism>
<dbReference type="PANTHER" id="PTHR30036:SF8">
    <property type="entry name" value="ABC-TYPE SUGAR TRANSPORT SYSTEM PERIPLASMIC COMPONENT-LIKE PROTEIN"/>
    <property type="match status" value="1"/>
</dbReference>
<keyword evidence="5" id="KW-1185">Reference proteome</keyword>
<dbReference type="GO" id="GO:0030246">
    <property type="term" value="F:carbohydrate binding"/>
    <property type="evidence" value="ECO:0007669"/>
    <property type="project" value="TreeGrafter"/>
</dbReference>